<dbReference type="EMBL" id="JBGGTQ010000009">
    <property type="protein sequence ID" value="MEZ0494053.1"/>
    <property type="molecule type" value="Genomic_DNA"/>
</dbReference>
<dbReference type="InterPro" id="IPR002575">
    <property type="entry name" value="Aminoglycoside_PTrfase"/>
</dbReference>
<keyword evidence="4" id="KW-1185">Reference proteome</keyword>
<dbReference type="SUPFAM" id="SSF56112">
    <property type="entry name" value="Protein kinase-like (PK-like)"/>
    <property type="match status" value="1"/>
</dbReference>
<dbReference type="Pfam" id="PF01636">
    <property type="entry name" value="APH"/>
    <property type="match status" value="1"/>
</dbReference>
<reference evidence="3 4" key="1">
    <citation type="submission" date="2024-07" db="EMBL/GenBank/DDBJ databases">
        <authorList>
            <person name="Thanompreechachai J."/>
            <person name="Duangmal K."/>
        </authorList>
    </citation>
    <scope>NUCLEOTIDE SEQUENCE [LARGE SCALE GENOMIC DNA]</scope>
    <source>
        <strain evidence="3 4">TBRC 1896</strain>
    </source>
</reference>
<comment type="caution">
    <text evidence="3">The sequence shown here is derived from an EMBL/GenBank/DDBJ whole genome shotgun (WGS) entry which is preliminary data.</text>
</comment>
<gene>
    <name evidence="3" type="ORF">AB2L28_17590</name>
</gene>
<proteinExistence type="inferred from homology"/>
<evidence type="ECO:0000313" key="3">
    <source>
        <dbReference type="EMBL" id="MEZ0494053.1"/>
    </source>
</evidence>
<organism evidence="3 4">
    <name type="scientific">Kineococcus mangrovi</name>
    <dbReference type="NCBI Taxonomy" id="1660183"/>
    <lineage>
        <taxon>Bacteria</taxon>
        <taxon>Bacillati</taxon>
        <taxon>Actinomycetota</taxon>
        <taxon>Actinomycetes</taxon>
        <taxon>Kineosporiales</taxon>
        <taxon>Kineosporiaceae</taxon>
        <taxon>Kineococcus</taxon>
    </lineage>
</organism>
<feature type="domain" description="Aminoglycoside phosphotransferase" evidence="2">
    <location>
        <begin position="65"/>
        <end position="287"/>
    </location>
</feature>
<sequence>MLPPGVSMLWEDDDPAAALRGRFGFTGLTAVTGWLTTLLRGSWDLGAGPCSRLVLSGDGAVAWVCSDGGEQLVVKWSRATDRFDRLDATTATLEHLTGAGVPVAAPRRARDGACRVRAAGPAGPLSTAVFPELAGDWLDVSDTAAVRDAGAWLARTHAALADLDDAVADRVPPRSDVPLPERVGTWLTDGDPGHVLDASRRVAGLLATAPGPPGAPQVVHGDFRAANVLTREHRVVGVLDLDDAHRAHPVEDLAQACTYLTTRFRDWRPTPPQVRREFLAGYCAVRPLDAAERHWLELLALWFGVCAVPGPGDAAGWAAAV</sequence>
<comment type="similarity">
    <text evidence="1">Belongs to the pseudomonas-type ThrB family.</text>
</comment>
<protein>
    <submittedName>
        <fullName evidence="3">Phosphotransferase enzyme family protein</fullName>
    </submittedName>
</protein>
<evidence type="ECO:0000313" key="4">
    <source>
        <dbReference type="Proteomes" id="UP001566476"/>
    </source>
</evidence>
<dbReference type="PANTHER" id="PTHR21064">
    <property type="entry name" value="AMINOGLYCOSIDE PHOSPHOTRANSFERASE DOMAIN-CONTAINING PROTEIN-RELATED"/>
    <property type="match status" value="1"/>
</dbReference>
<dbReference type="Gene3D" id="3.90.1200.10">
    <property type="match status" value="1"/>
</dbReference>
<dbReference type="RefSeq" id="WP_370720287.1">
    <property type="nucleotide sequence ID" value="NZ_JBGGTQ010000009.1"/>
</dbReference>
<dbReference type="Proteomes" id="UP001566476">
    <property type="component" value="Unassembled WGS sequence"/>
</dbReference>
<dbReference type="PANTHER" id="PTHR21064:SF6">
    <property type="entry name" value="AMINOGLYCOSIDE PHOSPHOTRANSFERASE DOMAIN-CONTAINING PROTEIN"/>
    <property type="match status" value="1"/>
</dbReference>
<name>A0ABV4I8I9_9ACTN</name>
<dbReference type="InterPro" id="IPR011009">
    <property type="entry name" value="Kinase-like_dom_sf"/>
</dbReference>
<evidence type="ECO:0000259" key="2">
    <source>
        <dbReference type="Pfam" id="PF01636"/>
    </source>
</evidence>
<accession>A0ABV4I8I9</accession>
<evidence type="ECO:0000256" key="1">
    <source>
        <dbReference type="ARBA" id="ARBA00038240"/>
    </source>
</evidence>
<dbReference type="InterPro" id="IPR050249">
    <property type="entry name" value="Pseudomonas-type_ThrB"/>
</dbReference>